<dbReference type="GO" id="GO:0009103">
    <property type="term" value="P:lipopolysaccharide biosynthetic process"/>
    <property type="evidence" value="ECO:0007669"/>
    <property type="project" value="TreeGrafter"/>
</dbReference>
<organism evidence="4">
    <name type="scientific">Nakamurella sp. A5-74</name>
    <dbReference type="NCBI Taxonomy" id="3158264"/>
    <lineage>
        <taxon>Bacteria</taxon>
        <taxon>Bacillati</taxon>
        <taxon>Actinomycetota</taxon>
        <taxon>Actinomycetes</taxon>
        <taxon>Nakamurellales</taxon>
        <taxon>Nakamurellaceae</taxon>
        <taxon>Nakamurella</taxon>
    </lineage>
</organism>
<gene>
    <name evidence="4" type="ORF">ABLG96_15535</name>
</gene>
<evidence type="ECO:0000313" key="4">
    <source>
        <dbReference type="EMBL" id="XCG62633.1"/>
    </source>
</evidence>
<keyword evidence="4" id="KW-0328">Glycosyltransferase</keyword>
<evidence type="ECO:0000256" key="1">
    <source>
        <dbReference type="ARBA" id="ARBA00022679"/>
    </source>
</evidence>
<sequence length="547" mass="57911">MTDAHQQSPSQADRTPEDPAPATARAALAGRLRAAAVALDIDLNAVPAPVGDDGAQDAARVLDLLAVRVADTLAKDEIWLLLTALSAAYPTLDELTDARRALQLEGVAGIVELLDTSLLRAQQVGEPRSRIRIVTGGVVTDVEHSAKHDLHTGIQRVARSLLPQWRSRPEVVPAVWTDASGALRELRPAERQRALEWGREDAGPVGEDGVDTLLVPWRSVVLLVEVPSSEADPRLAALAAHSGNRLVAIGYDAIPVVSADTVPPADSVKFVNYLSALKYGHAVAAISHAAAAEFSGFVSMLPTQGLTGPTVLPLPLPDLAEPAGAIEQTALADDRAPLVVMIGSFEPRKNHVAVLNAAEQLWREGIDFRIRFIGGSGWGHEFPDAAAELIAAGRPLEILRAVDEAVLTHSYREAAFTVFPSLHEGYGLPVAESLAHGVPVLTSSYGAPSEIAAGGGALTVDPRSDDAIRDGMRTLLTDPAERDRLRAEIRSRPGSDWTRYADALWTVVAEQLALVPAASTGRHTRSATDMADMADVAGAATAAEDVR</sequence>
<name>A0AAU8DKE5_9ACTN</name>
<evidence type="ECO:0000259" key="3">
    <source>
        <dbReference type="Pfam" id="PF00534"/>
    </source>
</evidence>
<evidence type="ECO:0000256" key="2">
    <source>
        <dbReference type="SAM" id="MobiDB-lite"/>
    </source>
</evidence>
<accession>A0AAU8DKE5</accession>
<protein>
    <submittedName>
        <fullName evidence="4">Glycosyltransferase</fullName>
        <ecNumber evidence="4">2.4.-.-</ecNumber>
    </submittedName>
</protein>
<dbReference type="EMBL" id="CP159218">
    <property type="protein sequence ID" value="XCG62633.1"/>
    <property type="molecule type" value="Genomic_DNA"/>
</dbReference>
<keyword evidence="1 4" id="KW-0808">Transferase</keyword>
<feature type="compositionally biased region" description="Polar residues" evidence="2">
    <location>
        <begin position="1"/>
        <end position="11"/>
    </location>
</feature>
<reference evidence="4" key="1">
    <citation type="submission" date="2024-05" db="EMBL/GenBank/DDBJ databases">
        <authorList>
            <person name="Cai S.Y."/>
            <person name="Jin L.M."/>
            <person name="Li H.R."/>
        </authorList>
    </citation>
    <scope>NUCLEOTIDE SEQUENCE</scope>
    <source>
        <strain evidence="4">A5-74</strain>
    </source>
</reference>
<dbReference type="RefSeq" id="WP_353648248.1">
    <property type="nucleotide sequence ID" value="NZ_CP159218.1"/>
</dbReference>
<dbReference type="AlphaFoldDB" id="A0AAU8DKE5"/>
<dbReference type="PANTHER" id="PTHR46401:SF2">
    <property type="entry name" value="GLYCOSYLTRANSFERASE WBBK-RELATED"/>
    <property type="match status" value="1"/>
</dbReference>
<dbReference type="GO" id="GO:0016757">
    <property type="term" value="F:glycosyltransferase activity"/>
    <property type="evidence" value="ECO:0007669"/>
    <property type="project" value="UniProtKB-KW"/>
</dbReference>
<proteinExistence type="predicted"/>
<dbReference type="PANTHER" id="PTHR46401">
    <property type="entry name" value="GLYCOSYLTRANSFERASE WBBK-RELATED"/>
    <property type="match status" value="1"/>
</dbReference>
<dbReference type="Pfam" id="PF00534">
    <property type="entry name" value="Glycos_transf_1"/>
    <property type="match status" value="1"/>
</dbReference>
<feature type="region of interest" description="Disordered" evidence="2">
    <location>
        <begin position="1"/>
        <end position="22"/>
    </location>
</feature>
<dbReference type="SUPFAM" id="SSF53756">
    <property type="entry name" value="UDP-Glycosyltransferase/glycogen phosphorylase"/>
    <property type="match status" value="1"/>
</dbReference>
<feature type="domain" description="Glycosyl transferase family 1" evidence="3">
    <location>
        <begin position="331"/>
        <end position="490"/>
    </location>
</feature>
<dbReference type="Gene3D" id="3.40.50.2000">
    <property type="entry name" value="Glycogen Phosphorylase B"/>
    <property type="match status" value="1"/>
</dbReference>
<dbReference type="InterPro" id="IPR001296">
    <property type="entry name" value="Glyco_trans_1"/>
</dbReference>
<dbReference type="EC" id="2.4.-.-" evidence="4"/>